<name>A0A1E3IWT1_9TREE</name>
<protein>
    <submittedName>
        <fullName evidence="6">Uncharacterized protein</fullName>
    </submittedName>
</protein>
<evidence type="ECO:0000256" key="2">
    <source>
        <dbReference type="ARBA" id="ARBA00022741"/>
    </source>
</evidence>
<keyword evidence="5" id="KW-0067">ATP-binding</keyword>
<keyword evidence="4" id="KW-0347">Helicase</keyword>
<dbReference type="EMBL" id="CP143784">
    <property type="protein sequence ID" value="WVN85420.1"/>
    <property type="molecule type" value="Genomic_DNA"/>
</dbReference>
<dbReference type="Pfam" id="PF00636">
    <property type="entry name" value="Ribonuclease_3"/>
    <property type="match status" value="2"/>
</dbReference>
<reference evidence="6" key="3">
    <citation type="submission" date="2024-01" db="EMBL/GenBank/DDBJ databases">
        <authorList>
            <person name="Coelho M.A."/>
            <person name="David-Palma M."/>
            <person name="Shea T."/>
            <person name="Sun S."/>
            <person name="Cuomo C.A."/>
            <person name="Heitman J."/>
        </authorList>
    </citation>
    <scope>NUCLEOTIDE SEQUENCE</scope>
    <source>
        <strain evidence="6">CBS 7841</strain>
    </source>
</reference>
<keyword evidence="3" id="KW-0378">Hydrolase</keyword>
<dbReference type="Proteomes" id="UP000094043">
    <property type="component" value="Chromosome 1"/>
</dbReference>
<dbReference type="GeneID" id="91084782"/>
<dbReference type="Gene3D" id="3.30.160.380">
    <property type="entry name" value="Dicer dimerisation domain"/>
    <property type="match status" value="1"/>
</dbReference>
<dbReference type="VEuPathDB" id="FungiDB:L203_00349"/>
<dbReference type="GO" id="GO:0005737">
    <property type="term" value="C:cytoplasm"/>
    <property type="evidence" value="ECO:0007669"/>
    <property type="project" value="TreeGrafter"/>
</dbReference>
<dbReference type="InterPro" id="IPR038248">
    <property type="entry name" value="Dicer_dimer_sf"/>
</dbReference>
<dbReference type="GO" id="GO:0004525">
    <property type="term" value="F:ribonuclease III activity"/>
    <property type="evidence" value="ECO:0007669"/>
    <property type="project" value="InterPro"/>
</dbReference>
<evidence type="ECO:0000256" key="4">
    <source>
        <dbReference type="ARBA" id="ARBA00022806"/>
    </source>
</evidence>
<dbReference type="SMART" id="SM00535">
    <property type="entry name" value="RIBOc"/>
    <property type="match status" value="1"/>
</dbReference>
<evidence type="ECO:0000313" key="6">
    <source>
        <dbReference type="EMBL" id="WVN85420.1"/>
    </source>
</evidence>
<reference evidence="6" key="1">
    <citation type="submission" date="2016-06" db="EMBL/GenBank/DDBJ databases">
        <authorList>
            <person name="Cuomo C."/>
            <person name="Litvintseva A."/>
            <person name="Heitman J."/>
            <person name="Chen Y."/>
            <person name="Sun S."/>
            <person name="Springer D."/>
            <person name="Dromer F."/>
            <person name="Young S."/>
            <person name="Zeng Q."/>
            <person name="Chapman S."/>
            <person name="Gujja S."/>
            <person name="Saif S."/>
            <person name="Birren B."/>
        </authorList>
    </citation>
    <scope>NUCLEOTIDE SEQUENCE</scope>
    <source>
        <strain evidence="6">CBS 7841</strain>
    </source>
</reference>
<organism evidence="6 7">
    <name type="scientific">Cryptococcus depauperatus CBS 7841</name>
    <dbReference type="NCBI Taxonomy" id="1295531"/>
    <lineage>
        <taxon>Eukaryota</taxon>
        <taxon>Fungi</taxon>
        <taxon>Dikarya</taxon>
        <taxon>Basidiomycota</taxon>
        <taxon>Agaricomycotina</taxon>
        <taxon>Tremellomycetes</taxon>
        <taxon>Tremellales</taxon>
        <taxon>Cryptococcaceae</taxon>
        <taxon>Cryptococcus</taxon>
    </lineage>
</organism>
<dbReference type="GO" id="GO:0030422">
    <property type="term" value="P:siRNA processing"/>
    <property type="evidence" value="ECO:0007669"/>
    <property type="project" value="TreeGrafter"/>
</dbReference>
<dbReference type="InterPro" id="IPR036389">
    <property type="entry name" value="RNase_III_sf"/>
</dbReference>
<dbReference type="InterPro" id="IPR000999">
    <property type="entry name" value="RNase_III_dom"/>
</dbReference>
<dbReference type="FunFam" id="1.10.1520.10:FF:000022">
    <property type="entry name" value="Unplaced genomic scaffold supercont2.5, whole genome shotgun sequence"/>
    <property type="match status" value="1"/>
</dbReference>
<dbReference type="GO" id="GO:0005524">
    <property type="term" value="F:ATP binding"/>
    <property type="evidence" value="ECO:0007669"/>
    <property type="project" value="UniProtKB-KW"/>
</dbReference>
<dbReference type="Gene3D" id="1.10.1520.10">
    <property type="entry name" value="Ribonuclease III domain"/>
    <property type="match status" value="2"/>
</dbReference>
<keyword evidence="2" id="KW-0547">Nucleotide-binding</keyword>
<dbReference type="GO" id="GO:0005634">
    <property type="term" value="C:nucleus"/>
    <property type="evidence" value="ECO:0007669"/>
    <property type="project" value="TreeGrafter"/>
</dbReference>
<dbReference type="AlphaFoldDB" id="A0A1E3IWT1"/>
<accession>A0A1E3IWT1</accession>
<evidence type="ECO:0000256" key="5">
    <source>
        <dbReference type="ARBA" id="ARBA00022840"/>
    </source>
</evidence>
<dbReference type="KEGG" id="cdep:91084782"/>
<dbReference type="PANTHER" id="PTHR14950:SF37">
    <property type="entry name" value="ENDORIBONUCLEASE DICER"/>
    <property type="match status" value="1"/>
</dbReference>
<evidence type="ECO:0000313" key="7">
    <source>
        <dbReference type="Proteomes" id="UP000094043"/>
    </source>
</evidence>
<gene>
    <name evidence="6" type="ORF">L203_100566</name>
</gene>
<keyword evidence="1" id="KW-0677">Repeat</keyword>
<dbReference type="Pfam" id="PF03368">
    <property type="entry name" value="Dicer_dimer"/>
    <property type="match status" value="1"/>
</dbReference>
<dbReference type="GO" id="GO:0004386">
    <property type="term" value="F:helicase activity"/>
    <property type="evidence" value="ECO:0007669"/>
    <property type="project" value="UniProtKB-KW"/>
</dbReference>
<dbReference type="PROSITE" id="PS50142">
    <property type="entry name" value="RNASE_3_2"/>
    <property type="match status" value="2"/>
</dbReference>
<sequence>MSTESVESSQVPVAALENAESFTSSLGVVLTYQTAGHYLSRYFQAIGQAAHYEMRDVLLDGYVQPSLSKKAAKKALLGTIDKATLSGPPPGSMRVCTINIPTIGPVCSAPKPNKQLAKQSASFQAITELYKHHEVDDTFEATPSQPCVKLGPGGLATKSKCNQRWESRKAMIKDQLPQKTGGGELEYQTTPEFWRECPPLKPGCLYASVLQLDPNGKGVINHPECRMMCLLTSKPLPLFKDKNSININIGVGEQPTHQAFMRLVNGGKMGTFNADKLDQVLVFTEKLMRAQCQKLLKAELSKIKWLLVPLKPEYKLPTDEALTDKKDAELKLDDVSWQEVDAVTDGALTLPFTYHRHDVLEAEATDAMATAASEMSRRSYIIKLRKDLTPHSAHPQIPGSTIIEVLQNKNTSLPDLTNPSQPIIEAQPVCLAKNGSYITTVGTAEKDVREYLIPEFQHRHCIPASIFRTLTVFPFFMHQLECMFIAWEMSCKLFQSVLQPELALQALTAPSSLNVPTWTYERLEILGDTLLKFIATIHFYLLGCGAGSNEDMLKVWHDRHKIVSNRTLAHNAVKLGLAKYIRDRRFKAKDWIPRDWEIESQLAETQSNKSLKTSFSGPEYRTLGDKLLADIVEAIIGAAYGSDRNFDHVIKTLRNLTVPLDLFETWGDIKRVLPPTKEENLTPSDVPTYMTFFNKTSKHEVLGYKFNSNKRFENVFSLKKNSETQRIRERYKMLGNAVMDVHIIQHLLEKFPNEGPASLSNMKTFRTTEGLCCASAVELGLVDLLVDADDNTHREISRATYFMVEAKSHTDANYTADDEHIGEHYWESVAINHITGSIVEVLLGAIFEDCNFSIETTQNIFDRILSPFLEKYCKGPNDSDLHPKGVLTRWMQKKRCTVWKLDVEGPKMNEAFVTCHYKEIARLKSFSTLQAVRNVCNEAIKRLRDENEIENLCDCPSFKKTLPDDESDVSVKKKSSLAA</sequence>
<proteinExistence type="predicted"/>
<dbReference type="SUPFAM" id="SSF69065">
    <property type="entry name" value="RNase III domain-like"/>
    <property type="match status" value="2"/>
</dbReference>
<reference evidence="6" key="2">
    <citation type="journal article" date="2022" name="Elife">
        <title>Obligate sexual reproduction of a homothallic fungus closely related to the Cryptococcus pathogenic species complex.</title>
        <authorList>
            <person name="Passer A.R."/>
            <person name="Clancey S.A."/>
            <person name="Shea T."/>
            <person name="David-Palma M."/>
            <person name="Averette A.F."/>
            <person name="Boekhout T."/>
            <person name="Porcel B.M."/>
            <person name="Nowrousian M."/>
            <person name="Cuomo C.A."/>
            <person name="Sun S."/>
            <person name="Heitman J."/>
            <person name="Coelho M.A."/>
        </authorList>
    </citation>
    <scope>NUCLEOTIDE SEQUENCE</scope>
    <source>
        <strain evidence="6">CBS 7841</strain>
    </source>
</reference>
<dbReference type="OrthoDB" id="416741at2759"/>
<keyword evidence="7" id="KW-1185">Reference proteome</keyword>
<dbReference type="CDD" id="cd00593">
    <property type="entry name" value="RIBOc"/>
    <property type="match status" value="2"/>
</dbReference>
<dbReference type="RefSeq" id="XP_066066121.1">
    <property type="nucleotide sequence ID" value="XM_066210024.1"/>
</dbReference>
<evidence type="ECO:0000256" key="3">
    <source>
        <dbReference type="ARBA" id="ARBA00022801"/>
    </source>
</evidence>
<dbReference type="PANTHER" id="PTHR14950">
    <property type="entry name" value="DICER-RELATED"/>
    <property type="match status" value="1"/>
</dbReference>
<dbReference type="GO" id="GO:0003723">
    <property type="term" value="F:RNA binding"/>
    <property type="evidence" value="ECO:0007669"/>
    <property type="project" value="TreeGrafter"/>
</dbReference>
<dbReference type="InterPro" id="IPR005034">
    <property type="entry name" value="Dicer_dimerisation"/>
</dbReference>
<evidence type="ECO:0000256" key="1">
    <source>
        <dbReference type="ARBA" id="ARBA00022737"/>
    </source>
</evidence>